<dbReference type="InterPro" id="IPR006501">
    <property type="entry name" value="Pectinesterase_inhib_dom"/>
</dbReference>
<gene>
    <name evidence="3" type="ORF">ACH5RR_026655</name>
</gene>
<reference evidence="3 4" key="1">
    <citation type="submission" date="2024-11" db="EMBL/GenBank/DDBJ databases">
        <title>A near-complete genome assembly of Cinchona calisaya.</title>
        <authorList>
            <person name="Lian D.C."/>
            <person name="Zhao X.W."/>
            <person name="Wei L."/>
        </authorList>
    </citation>
    <scope>NUCLEOTIDE SEQUENCE [LARGE SCALE GENOMIC DNA]</scope>
    <source>
        <tissue evidence="3">Nenye</tissue>
    </source>
</reference>
<keyword evidence="1" id="KW-0732">Signal</keyword>
<feature type="signal peptide" evidence="1">
    <location>
        <begin position="1"/>
        <end position="31"/>
    </location>
</feature>
<dbReference type="PANTHER" id="PTHR31890:SF9">
    <property type="entry name" value="PLANT INVERTASE_PECTIN METHYLESTERASE INHIBITOR SUPERFAMILY PROTEIN"/>
    <property type="match status" value="1"/>
</dbReference>
<feature type="domain" description="Pectinesterase inhibitor" evidence="2">
    <location>
        <begin position="53"/>
        <end position="195"/>
    </location>
</feature>
<dbReference type="SUPFAM" id="SSF101148">
    <property type="entry name" value="Plant invertase/pectin methylesterase inhibitor"/>
    <property type="match status" value="1"/>
</dbReference>
<dbReference type="EMBL" id="JBJUIK010000011">
    <property type="protein sequence ID" value="KAL3513938.1"/>
    <property type="molecule type" value="Genomic_DNA"/>
</dbReference>
<dbReference type="Pfam" id="PF04043">
    <property type="entry name" value="PMEI"/>
    <property type="match status" value="1"/>
</dbReference>
<evidence type="ECO:0000313" key="4">
    <source>
        <dbReference type="Proteomes" id="UP001630127"/>
    </source>
</evidence>
<protein>
    <recommendedName>
        <fullName evidence="2">Pectinesterase inhibitor domain-containing protein</fullName>
    </recommendedName>
</protein>
<dbReference type="InterPro" id="IPR035513">
    <property type="entry name" value="Invertase/methylesterase_inhib"/>
</dbReference>
<dbReference type="PANTHER" id="PTHR31890">
    <property type="entry name" value="PLANT INVERTASE/PECTIN METHYLESTERASE INHIBITOR SUPERFAMILY PROTEIN"/>
    <property type="match status" value="1"/>
</dbReference>
<dbReference type="NCBIfam" id="TIGR01614">
    <property type="entry name" value="PME_inhib"/>
    <property type="match status" value="1"/>
</dbReference>
<name>A0ABD2Z496_9GENT</name>
<dbReference type="AlphaFoldDB" id="A0ABD2Z496"/>
<keyword evidence="4" id="KW-1185">Reference proteome</keyword>
<comment type="caution">
    <text evidence="3">The sequence shown here is derived from an EMBL/GenBank/DDBJ whole genome shotgun (WGS) entry which is preliminary data.</text>
</comment>
<dbReference type="Gene3D" id="1.20.140.40">
    <property type="entry name" value="Invertase/pectin methylesterase inhibitor family protein"/>
    <property type="match status" value="1"/>
</dbReference>
<evidence type="ECO:0000313" key="3">
    <source>
        <dbReference type="EMBL" id="KAL3513938.1"/>
    </source>
</evidence>
<proteinExistence type="predicted"/>
<dbReference type="Proteomes" id="UP001630127">
    <property type="component" value="Unassembled WGS sequence"/>
</dbReference>
<organism evidence="3 4">
    <name type="scientific">Cinchona calisaya</name>
    <dbReference type="NCBI Taxonomy" id="153742"/>
    <lineage>
        <taxon>Eukaryota</taxon>
        <taxon>Viridiplantae</taxon>
        <taxon>Streptophyta</taxon>
        <taxon>Embryophyta</taxon>
        <taxon>Tracheophyta</taxon>
        <taxon>Spermatophyta</taxon>
        <taxon>Magnoliopsida</taxon>
        <taxon>eudicotyledons</taxon>
        <taxon>Gunneridae</taxon>
        <taxon>Pentapetalae</taxon>
        <taxon>asterids</taxon>
        <taxon>lamiids</taxon>
        <taxon>Gentianales</taxon>
        <taxon>Rubiaceae</taxon>
        <taxon>Cinchonoideae</taxon>
        <taxon>Cinchoneae</taxon>
        <taxon>Cinchona</taxon>
    </lineage>
</organism>
<feature type="chain" id="PRO_5044804912" description="Pectinesterase inhibitor domain-containing protein" evidence="1">
    <location>
        <begin position="32"/>
        <end position="206"/>
    </location>
</feature>
<dbReference type="SMART" id="SM00856">
    <property type="entry name" value="PMEI"/>
    <property type="match status" value="1"/>
</dbReference>
<evidence type="ECO:0000256" key="1">
    <source>
        <dbReference type="SAM" id="SignalP"/>
    </source>
</evidence>
<accession>A0ABD2Z496</accession>
<evidence type="ECO:0000259" key="2">
    <source>
        <dbReference type="SMART" id="SM00856"/>
    </source>
</evidence>
<sequence length="206" mass="22906">MVSHKNMKFLCNVGIILIAFLIFNSSQITYAANEEENIAKEAKLIVEKPINDQSYKALTEFCNHRITNEDRLFCVRVLKSSPVSATANDYVSLLKIAIDLSVGNAKKTKDYITTLSSNNATKPPLIPVLKECISAYDETLNQLSLIAVDLVDDPPMASYDAHQANEELRNCENSLQICKVADESILSRHKIAKAYGRLVEEIANSI</sequence>